<evidence type="ECO:0000313" key="6">
    <source>
        <dbReference type="EMBL" id="KAK7677475.1"/>
    </source>
</evidence>
<gene>
    <name evidence="6" type="ORF">QCA50_019588</name>
</gene>
<accession>A0AAW0F8Y6</accession>
<evidence type="ECO:0000256" key="2">
    <source>
        <dbReference type="ARBA" id="ARBA00022670"/>
    </source>
</evidence>
<dbReference type="GO" id="GO:0006508">
    <property type="term" value="P:proteolysis"/>
    <property type="evidence" value="ECO:0007669"/>
    <property type="project" value="UniProtKB-KW"/>
</dbReference>
<dbReference type="SUPFAM" id="SSF54001">
    <property type="entry name" value="Cysteine proteinases"/>
    <property type="match status" value="1"/>
</dbReference>
<dbReference type="Proteomes" id="UP001385951">
    <property type="component" value="Unassembled WGS sequence"/>
</dbReference>
<evidence type="ECO:0000259" key="5">
    <source>
        <dbReference type="PROSITE" id="PS50600"/>
    </source>
</evidence>
<dbReference type="Gene3D" id="3.40.395.10">
    <property type="entry name" value="Adenoviral Proteinase, Chain A"/>
    <property type="match status" value="1"/>
</dbReference>
<comment type="caution">
    <text evidence="6">The sequence shown here is derived from an EMBL/GenBank/DDBJ whole genome shotgun (WGS) entry which is preliminary data.</text>
</comment>
<keyword evidence="2" id="KW-0645">Protease</keyword>
<dbReference type="GO" id="GO:0019783">
    <property type="term" value="F:ubiquitin-like protein peptidase activity"/>
    <property type="evidence" value="ECO:0007669"/>
    <property type="project" value="UniProtKB-ARBA"/>
</dbReference>
<sequence>MPPREDATATSRVEQQLIQALTVQPDIGIGQLLTKALPKAWQKGSQKHHFLNPREWYSQEEPTTAGPTRISQLVLPSPKTCLYVADAIEIAVKEGCRSILDPYDSEGRLPIYFTRIFKLGNDLIRNRGTWEERSNWIRNAALDEEWPQDDLTCAEAAVSRCPWLSGLPAIQRGMESATHGFGILLSNKWLTSTALNSVLDVVRQDYEHSMQFDPGTYILETYLGFDICFSPGGHSSSVVSKKVQSGTIKRLMFPMNVADVHWIAVEVSVPDQTIAFGDSYPAVSSRHMRGIIDNIKSWLYRWLPNVMQWKISMSGMVPITLQRDSYSCGAAAVNAIHRLACVDDSIPIWTPRNAMWIHTYYFKWIVNLGTDVVATPTGKLSAGTFDRMPEVEFHTDDRLCGHLGEGVSEDEREELYESVEAEEEKLVSVEPSSSLEEMQENTLPEHFDDHQLDVETDSDEENETDILEQNRASLAFQRKILAIDPAASFDQSKPGRVCCGRCGNWLNSRKNRVYDIQHFKEHFVESTRCQKTPPVGPPITAYFSLGSSSTSKTSQTTGITSSKPSIIPCPGLTVLDHRNIIIYLTRSSRPGGGAPPRPVLKQRILDQVPDIKPDRLQKLVLDAKFHQARWINNHMSSAVYSPTCLKRGFVSFGGIISCCARCYALLRLKTFRNALYHTPCEVPNAKFIPKSYCNPLMGEAFLRHQDVYHLFMMGEKRWLEFAKRLASGRYKDMSVLVGLVEAMMLTEEREFRGVGMQNMKYSEDFDRFCTILAAISPAAYRTFRVTFTGRTLKSMGAIRASHPRYAAGIEDINFDQLVLFIKAVGWMGMPVGLCVDDTKSHPGLHPYHDGADNKWKLAGVHGRVPTFETYDELTSLLAQEQNNKAEKARVWLVVIPMSNIPPFAVAIMAIKSTSTAQEIRAWHDAVESKLQQRGVHHISYTPDGASTERRLEHKLLSEATESGNVRTWSFLSPIPGSTSPFTISVPLLPESGKPRVLGTDGKHGKKNGRGSVQSGAHTLVLGNYIAHFGQLKEIAESETSPLLRADIIGVDKQDDRAAARLFSSAVIDHLQTQTPKDSKLGLAIYLFIIGDLIDSQQSRSISFHVQMKILWRSRIFLDRWFQSIKDHPHYSPKTHFISRELYDIFNLFIESMLGLILIHRDYYPQTPLLPWLHSTECCEHFFGCARRVIKDFTFLDLIYMMPKLTLLVDQDIHSQGRANTKASAHRSGYHHSWYDLTDIKYQVLSQFPSDDEIVSTVLPHAYDEAEQLLQLLGIPMSNHSPTGSHHDIHQGFVDAASKFIEDLRSGSIILDEFNTDPTNDGFVGESDIIEDLDPTSIGDIPDPNHDSEVVDHQDGTGVANEELESLLHDSSQDELMDHCSETAVRNCGVAAAATVLHDSHAIDALPEAGETAVLKWQESILRCLSAVEAHMTPEQKAQYVIDVAAQQTSKETNHRTAPTKLKRSPIRLVEDGQLNYAVLMAERLAHETAEARASVAWRYHKSLSVSHTLSTPTTSLSSKDTSSRVPEDTGKLRTKLVNEIVRIQQAYEESRKRSGSGLE</sequence>
<dbReference type="InterPro" id="IPR003653">
    <property type="entry name" value="Peptidase_C48_C"/>
</dbReference>
<feature type="compositionally biased region" description="Basic and acidic residues" evidence="4">
    <location>
        <begin position="1521"/>
        <end position="1531"/>
    </location>
</feature>
<protein>
    <recommendedName>
        <fullName evidence="5">Ubiquitin-like protease family profile domain-containing protein</fullName>
    </recommendedName>
</protein>
<dbReference type="EMBL" id="JASBNA010000088">
    <property type="protein sequence ID" value="KAK7677475.1"/>
    <property type="molecule type" value="Genomic_DNA"/>
</dbReference>
<name>A0AAW0F8Y6_9APHY</name>
<dbReference type="Pfam" id="PF02902">
    <property type="entry name" value="Peptidase_C48"/>
    <property type="match status" value="1"/>
</dbReference>
<evidence type="ECO:0000256" key="1">
    <source>
        <dbReference type="ARBA" id="ARBA00005234"/>
    </source>
</evidence>
<reference evidence="6 7" key="1">
    <citation type="submission" date="2022-09" db="EMBL/GenBank/DDBJ databases">
        <authorList>
            <person name="Palmer J.M."/>
        </authorList>
    </citation>
    <scope>NUCLEOTIDE SEQUENCE [LARGE SCALE GENOMIC DNA]</scope>
    <source>
        <strain evidence="6 7">DSM 7382</strain>
    </source>
</reference>
<feature type="region of interest" description="Disordered" evidence="4">
    <location>
        <begin position="1508"/>
        <end position="1531"/>
    </location>
</feature>
<evidence type="ECO:0000256" key="3">
    <source>
        <dbReference type="ARBA" id="ARBA00022801"/>
    </source>
</evidence>
<keyword evidence="7" id="KW-1185">Reference proteome</keyword>
<evidence type="ECO:0000256" key="4">
    <source>
        <dbReference type="SAM" id="MobiDB-lite"/>
    </source>
</evidence>
<evidence type="ECO:0000313" key="7">
    <source>
        <dbReference type="Proteomes" id="UP001385951"/>
    </source>
</evidence>
<dbReference type="InterPro" id="IPR038765">
    <property type="entry name" value="Papain-like_cys_pep_sf"/>
</dbReference>
<dbReference type="GO" id="GO:0008234">
    <property type="term" value="F:cysteine-type peptidase activity"/>
    <property type="evidence" value="ECO:0007669"/>
    <property type="project" value="InterPro"/>
</dbReference>
<comment type="similarity">
    <text evidence="1">Belongs to the peptidase C48 family.</text>
</comment>
<keyword evidence="3" id="KW-0378">Hydrolase</keyword>
<feature type="domain" description="Ubiquitin-like protease family profile" evidence="5">
    <location>
        <begin position="174"/>
        <end position="339"/>
    </location>
</feature>
<organism evidence="6 7">
    <name type="scientific">Cerrena zonata</name>
    <dbReference type="NCBI Taxonomy" id="2478898"/>
    <lineage>
        <taxon>Eukaryota</taxon>
        <taxon>Fungi</taxon>
        <taxon>Dikarya</taxon>
        <taxon>Basidiomycota</taxon>
        <taxon>Agaricomycotina</taxon>
        <taxon>Agaricomycetes</taxon>
        <taxon>Polyporales</taxon>
        <taxon>Cerrenaceae</taxon>
        <taxon>Cerrena</taxon>
    </lineage>
</organism>
<feature type="compositionally biased region" description="Low complexity" evidence="4">
    <location>
        <begin position="1508"/>
        <end position="1520"/>
    </location>
</feature>
<proteinExistence type="inferred from homology"/>
<dbReference type="PROSITE" id="PS50600">
    <property type="entry name" value="ULP_PROTEASE"/>
    <property type="match status" value="1"/>
</dbReference>